<dbReference type="InterPro" id="IPR001647">
    <property type="entry name" value="HTH_TetR"/>
</dbReference>
<dbReference type="OrthoDB" id="9811084at2"/>
<keyword evidence="2" id="KW-0238">DNA-binding</keyword>
<dbReference type="PANTHER" id="PTHR30055">
    <property type="entry name" value="HTH-TYPE TRANSCRIPTIONAL REGULATOR RUTR"/>
    <property type="match status" value="1"/>
</dbReference>
<feature type="region of interest" description="Disordered" evidence="4">
    <location>
        <begin position="1"/>
        <end position="21"/>
    </location>
</feature>
<organism evidence="5 6">
    <name type="scientific">Pseudorhodoplanes sinuspersici</name>
    <dbReference type="NCBI Taxonomy" id="1235591"/>
    <lineage>
        <taxon>Bacteria</taxon>
        <taxon>Pseudomonadati</taxon>
        <taxon>Pseudomonadota</taxon>
        <taxon>Alphaproteobacteria</taxon>
        <taxon>Hyphomicrobiales</taxon>
        <taxon>Pseudorhodoplanes</taxon>
    </lineage>
</organism>
<evidence type="ECO:0000256" key="4">
    <source>
        <dbReference type="SAM" id="MobiDB-lite"/>
    </source>
</evidence>
<evidence type="ECO:0000256" key="2">
    <source>
        <dbReference type="ARBA" id="ARBA00023125"/>
    </source>
</evidence>
<dbReference type="STRING" id="1235591.CAK95_14850"/>
<keyword evidence="3" id="KW-0804">Transcription</keyword>
<evidence type="ECO:0000313" key="5">
    <source>
        <dbReference type="EMBL" id="ARQ00209.1"/>
    </source>
</evidence>
<reference evidence="5 6" key="1">
    <citation type="submission" date="2017-05" db="EMBL/GenBank/DDBJ databases">
        <title>Full genome sequence of Pseudorhodoplanes sinuspersici.</title>
        <authorList>
            <person name="Dastgheib S.M.M."/>
            <person name="Shavandi M."/>
            <person name="Tirandaz H."/>
        </authorList>
    </citation>
    <scope>NUCLEOTIDE SEQUENCE [LARGE SCALE GENOMIC DNA]</scope>
    <source>
        <strain evidence="5 6">RIPI110</strain>
    </source>
</reference>
<dbReference type="PANTHER" id="PTHR30055:SF234">
    <property type="entry name" value="HTH-TYPE TRANSCRIPTIONAL REGULATOR BETI"/>
    <property type="match status" value="1"/>
</dbReference>
<dbReference type="InterPro" id="IPR023772">
    <property type="entry name" value="DNA-bd_HTH_TetR-type_CS"/>
</dbReference>
<dbReference type="Proteomes" id="UP000194137">
    <property type="component" value="Chromosome"/>
</dbReference>
<protein>
    <submittedName>
        <fullName evidence="5">Uncharacterized protein</fullName>
    </submittedName>
</protein>
<name>A0A1W6ZS18_9HYPH</name>
<sequence>MNIRSADTREQETRSDRRKRRNREALLAAGHQVMAGKGIDAATMAEIAELADVGAGTVYNYFASKDHLAMCVMERVMDLMAQRIEAVTNTFDDPGQVYAFGVRNVMKAATTDHRWRWLLRRSEVIADAMYRVMGPYAIRDIRNAVNAGRYRTEDPDLAWRMATHAIVGFSLAVCDRKIDIDQMNDAVVNLLGMVGVSPEEAWEIALRPCPELPSE</sequence>
<keyword evidence="6" id="KW-1185">Reference proteome</keyword>
<proteinExistence type="predicted"/>
<dbReference type="RefSeq" id="WP_086088606.1">
    <property type="nucleotide sequence ID" value="NZ_CP021112.1"/>
</dbReference>
<dbReference type="InterPro" id="IPR009057">
    <property type="entry name" value="Homeodomain-like_sf"/>
</dbReference>
<dbReference type="KEGG" id="psin:CAK95_14850"/>
<dbReference type="Pfam" id="PF21306">
    <property type="entry name" value="TetR_C_40"/>
    <property type="match status" value="1"/>
</dbReference>
<accession>A0A1W6ZS18</accession>
<dbReference type="AlphaFoldDB" id="A0A1W6ZS18"/>
<evidence type="ECO:0000313" key="6">
    <source>
        <dbReference type="Proteomes" id="UP000194137"/>
    </source>
</evidence>
<dbReference type="Gene3D" id="1.10.357.10">
    <property type="entry name" value="Tetracycline Repressor, domain 2"/>
    <property type="match status" value="1"/>
</dbReference>
<evidence type="ECO:0000256" key="3">
    <source>
        <dbReference type="ARBA" id="ARBA00023163"/>
    </source>
</evidence>
<dbReference type="GO" id="GO:0000976">
    <property type="term" value="F:transcription cis-regulatory region binding"/>
    <property type="evidence" value="ECO:0007669"/>
    <property type="project" value="TreeGrafter"/>
</dbReference>
<keyword evidence="1" id="KW-0805">Transcription regulation</keyword>
<dbReference type="PROSITE" id="PS01081">
    <property type="entry name" value="HTH_TETR_1"/>
    <property type="match status" value="1"/>
</dbReference>
<feature type="compositionally biased region" description="Basic and acidic residues" evidence="4">
    <location>
        <begin position="1"/>
        <end position="15"/>
    </location>
</feature>
<dbReference type="EMBL" id="CP021112">
    <property type="protein sequence ID" value="ARQ00209.1"/>
    <property type="molecule type" value="Genomic_DNA"/>
</dbReference>
<dbReference type="Pfam" id="PF00440">
    <property type="entry name" value="TetR_N"/>
    <property type="match status" value="1"/>
</dbReference>
<dbReference type="GO" id="GO:0003700">
    <property type="term" value="F:DNA-binding transcription factor activity"/>
    <property type="evidence" value="ECO:0007669"/>
    <property type="project" value="TreeGrafter"/>
</dbReference>
<gene>
    <name evidence="5" type="ORF">CAK95_14850</name>
</gene>
<dbReference type="SUPFAM" id="SSF46689">
    <property type="entry name" value="Homeodomain-like"/>
    <property type="match status" value="1"/>
</dbReference>
<dbReference type="PROSITE" id="PS50977">
    <property type="entry name" value="HTH_TETR_2"/>
    <property type="match status" value="1"/>
</dbReference>
<dbReference type="InterPro" id="IPR049513">
    <property type="entry name" value="TetR_C_40"/>
</dbReference>
<evidence type="ECO:0000256" key="1">
    <source>
        <dbReference type="ARBA" id="ARBA00023015"/>
    </source>
</evidence>
<dbReference type="PRINTS" id="PR00455">
    <property type="entry name" value="HTHTETR"/>
</dbReference>
<dbReference type="InterPro" id="IPR050109">
    <property type="entry name" value="HTH-type_TetR-like_transc_reg"/>
</dbReference>